<dbReference type="EMBL" id="GGEC01091296">
    <property type="protein sequence ID" value="MBX71780.1"/>
    <property type="molecule type" value="Transcribed_RNA"/>
</dbReference>
<reference evidence="1" key="1">
    <citation type="submission" date="2018-02" db="EMBL/GenBank/DDBJ databases">
        <title>Rhizophora mucronata_Transcriptome.</title>
        <authorList>
            <person name="Meera S.P."/>
            <person name="Sreeshan A."/>
            <person name="Augustine A."/>
        </authorList>
    </citation>
    <scope>NUCLEOTIDE SEQUENCE</scope>
    <source>
        <tissue evidence="1">Leaf</tissue>
    </source>
</reference>
<accession>A0A2P2QXP1</accession>
<protein>
    <submittedName>
        <fullName evidence="1">Uncharacterized protein</fullName>
    </submittedName>
</protein>
<dbReference type="AlphaFoldDB" id="A0A2P2QXP1"/>
<proteinExistence type="predicted"/>
<sequence length="26" mass="3164">MDSYQYISCYLLEHFGGFRNTKVMFI</sequence>
<organism evidence="1">
    <name type="scientific">Rhizophora mucronata</name>
    <name type="common">Asiatic mangrove</name>
    <dbReference type="NCBI Taxonomy" id="61149"/>
    <lineage>
        <taxon>Eukaryota</taxon>
        <taxon>Viridiplantae</taxon>
        <taxon>Streptophyta</taxon>
        <taxon>Embryophyta</taxon>
        <taxon>Tracheophyta</taxon>
        <taxon>Spermatophyta</taxon>
        <taxon>Magnoliopsida</taxon>
        <taxon>eudicotyledons</taxon>
        <taxon>Gunneridae</taxon>
        <taxon>Pentapetalae</taxon>
        <taxon>rosids</taxon>
        <taxon>fabids</taxon>
        <taxon>Malpighiales</taxon>
        <taxon>Rhizophoraceae</taxon>
        <taxon>Rhizophora</taxon>
    </lineage>
</organism>
<evidence type="ECO:0000313" key="1">
    <source>
        <dbReference type="EMBL" id="MBX71780.1"/>
    </source>
</evidence>
<name>A0A2P2QXP1_RHIMU</name>